<name>A0A6H5GJD3_9HEMI</name>
<dbReference type="Proteomes" id="UP000479000">
    <property type="component" value="Unassembled WGS sequence"/>
</dbReference>
<dbReference type="GO" id="GO:0031298">
    <property type="term" value="C:replication fork protection complex"/>
    <property type="evidence" value="ECO:0007669"/>
    <property type="project" value="TreeGrafter"/>
</dbReference>
<dbReference type="GO" id="GO:0003677">
    <property type="term" value="F:DNA binding"/>
    <property type="evidence" value="ECO:0007669"/>
    <property type="project" value="TreeGrafter"/>
</dbReference>
<evidence type="ECO:0000313" key="2">
    <source>
        <dbReference type="EMBL" id="CAB0002894.1"/>
    </source>
</evidence>
<keyword evidence="3" id="KW-1185">Reference proteome</keyword>
<dbReference type="GO" id="GO:0043111">
    <property type="term" value="P:replication fork arrest"/>
    <property type="evidence" value="ECO:0007669"/>
    <property type="project" value="TreeGrafter"/>
</dbReference>
<evidence type="ECO:0000256" key="1">
    <source>
        <dbReference type="SAM" id="MobiDB-lite"/>
    </source>
</evidence>
<dbReference type="GO" id="GO:0006281">
    <property type="term" value="P:DNA repair"/>
    <property type="evidence" value="ECO:0007669"/>
    <property type="project" value="TreeGrafter"/>
</dbReference>
<dbReference type="EMBL" id="CADCXU010013154">
    <property type="protein sequence ID" value="CAB0002894.1"/>
    <property type="molecule type" value="Genomic_DNA"/>
</dbReference>
<protein>
    <submittedName>
        <fullName evidence="2">Uncharacterized protein</fullName>
    </submittedName>
</protein>
<evidence type="ECO:0000313" key="3">
    <source>
        <dbReference type="Proteomes" id="UP000479000"/>
    </source>
</evidence>
<sequence>MVKVCNTLLNSYDTNSETTNHCVVKMLYRIAFECKLPAMLFQASLFIKFRDILANYEPKYKKKLKQWTTEQDDELSELFNEHKTDDGSNHEGESDDDEDEDDESDDDERPIPKTERPPPPLGQSTSVLFKQLGTSKCWYFHFLGKN</sequence>
<feature type="compositionally biased region" description="Basic and acidic residues" evidence="1">
    <location>
        <begin position="79"/>
        <end position="92"/>
    </location>
</feature>
<dbReference type="PANTHER" id="PTHR22940">
    <property type="entry name" value="TIMEOUT/TIMELESS-2"/>
    <property type="match status" value="1"/>
</dbReference>
<feature type="compositionally biased region" description="Acidic residues" evidence="1">
    <location>
        <begin position="93"/>
        <end position="108"/>
    </location>
</feature>
<dbReference type="GO" id="GO:0000076">
    <property type="term" value="P:DNA replication checkpoint signaling"/>
    <property type="evidence" value="ECO:0007669"/>
    <property type="project" value="TreeGrafter"/>
</dbReference>
<proteinExistence type="predicted"/>
<dbReference type="GO" id="GO:0009649">
    <property type="term" value="P:entrainment of circadian clock"/>
    <property type="evidence" value="ECO:0007669"/>
    <property type="project" value="TreeGrafter"/>
</dbReference>
<dbReference type="AlphaFoldDB" id="A0A6H5GJD3"/>
<reference evidence="2 3" key="1">
    <citation type="submission" date="2020-02" db="EMBL/GenBank/DDBJ databases">
        <authorList>
            <person name="Ferguson B K."/>
        </authorList>
    </citation>
    <scope>NUCLEOTIDE SEQUENCE [LARGE SCALE GENOMIC DNA]</scope>
</reference>
<dbReference type="InterPro" id="IPR044998">
    <property type="entry name" value="Timeless"/>
</dbReference>
<organism evidence="2 3">
    <name type="scientific">Nesidiocoris tenuis</name>
    <dbReference type="NCBI Taxonomy" id="355587"/>
    <lineage>
        <taxon>Eukaryota</taxon>
        <taxon>Metazoa</taxon>
        <taxon>Ecdysozoa</taxon>
        <taxon>Arthropoda</taxon>
        <taxon>Hexapoda</taxon>
        <taxon>Insecta</taxon>
        <taxon>Pterygota</taxon>
        <taxon>Neoptera</taxon>
        <taxon>Paraneoptera</taxon>
        <taxon>Hemiptera</taxon>
        <taxon>Heteroptera</taxon>
        <taxon>Panheteroptera</taxon>
        <taxon>Cimicomorpha</taxon>
        <taxon>Miridae</taxon>
        <taxon>Dicyphina</taxon>
        <taxon>Nesidiocoris</taxon>
    </lineage>
</organism>
<feature type="region of interest" description="Disordered" evidence="1">
    <location>
        <begin position="75"/>
        <end position="126"/>
    </location>
</feature>
<dbReference type="OrthoDB" id="310853at2759"/>
<gene>
    <name evidence="2" type="ORF">NTEN_LOCUS8632</name>
</gene>
<dbReference type="PANTHER" id="PTHR22940:SF4">
    <property type="entry name" value="PROTEIN TIMELESS HOMOLOG"/>
    <property type="match status" value="1"/>
</dbReference>
<accession>A0A6H5GJD3</accession>